<evidence type="ECO:0000313" key="6">
    <source>
        <dbReference type="EMBL" id="SLN43121.1"/>
    </source>
</evidence>
<evidence type="ECO:0000256" key="2">
    <source>
        <dbReference type="ARBA" id="ARBA00023125"/>
    </source>
</evidence>
<feature type="domain" description="HTH tetR-type" evidence="5">
    <location>
        <begin position="8"/>
        <end position="68"/>
    </location>
</feature>
<dbReference type="InterPro" id="IPR009057">
    <property type="entry name" value="Homeodomain-like_sf"/>
</dbReference>
<dbReference type="Gene3D" id="1.10.10.60">
    <property type="entry name" value="Homeodomain-like"/>
    <property type="match status" value="1"/>
</dbReference>
<dbReference type="Pfam" id="PF17932">
    <property type="entry name" value="TetR_C_24"/>
    <property type="match status" value="1"/>
</dbReference>
<organism evidence="6 7">
    <name type="scientific">Roseovarius halotolerans</name>
    <dbReference type="NCBI Taxonomy" id="505353"/>
    <lineage>
        <taxon>Bacteria</taxon>
        <taxon>Pseudomonadati</taxon>
        <taxon>Pseudomonadota</taxon>
        <taxon>Alphaproteobacteria</taxon>
        <taxon>Rhodobacterales</taxon>
        <taxon>Roseobacteraceae</taxon>
        <taxon>Roseovarius</taxon>
    </lineage>
</organism>
<evidence type="ECO:0000313" key="7">
    <source>
        <dbReference type="Proteomes" id="UP000193207"/>
    </source>
</evidence>
<keyword evidence="7" id="KW-1185">Reference proteome</keyword>
<dbReference type="InterPro" id="IPR041490">
    <property type="entry name" value="KstR2_TetR_C"/>
</dbReference>
<keyword evidence="3" id="KW-0804">Transcription</keyword>
<dbReference type="InterPro" id="IPR001647">
    <property type="entry name" value="HTH_TetR"/>
</dbReference>
<dbReference type="GO" id="GO:0003700">
    <property type="term" value="F:DNA-binding transcription factor activity"/>
    <property type="evidence" value="ECO:0007669"/>
    <property type="project" value="TreeGrafter"/>
</dbReference>
<dbReference type="OrthoDB" id="8478851at2"/>
<dbReference type="SUPFAM" id="SSF46689">
    <property type="entry name" value="Homeodomain-like"/>
    <property type="match status" value="1"/>
</dbReference>
<dbReference type="PANTHER" id="PTHR30055">
    <property type="entry name" value="HTH-TYPE TRANSCRIPTIONAL REGULATOR RUTR"/>
    <property type="match status" value="1"/>
</dbReference>
<dbReference type="RefSeq" id="WP_085817865.1">
    <property type="nucleotide sequence ID" value="NZ_FWFU01000003.1"/>
</dbReference>
<keyword evidence="2 4" id="KW-0238">DNA-binding</keyword>
<feature type="DNA-binding region" description="H-T-H motif" evidence="4">
    <location>
        <begin position="31"/>
        <end position="50"/>
    </location>
</feature>
<proteinExistence type="predicted"/>
<dbReference type="EMBL" id="FWFU01000003">
    <property type="protein sequence ID" value="SLN43121.1"/>
    <property type="molecule type" value="Genomic_DNA"/>
</dbReference>
<dbReference type="PANTHER" id="PTHR30055:SF234">
    <property type="entry name" value="HTH-TYPE TRANSCRIPTIONAL REGULATOR BETI"/>
    <property type="match status" value="1"/>
</dbReference>
<protein>
    <submittedName>
        <fullName evidence="6">HTH-type transcriptional repressor KstR2</fullName>
    </submittedName>
</protein>
<dbReference type="Pfam" id="PF00440">
    <property type="entry name" value="TetR_N"/>
    <property type="match status" value="1"/>
</dbReference>
<dbReference type="SUPFAM" id="SSF48498">
    <property type="entry name" value="Tetracyclin repressor-like, C-terminal domain"/>
    <property type="match status" value="1"/>
</dbReference>
<dbReference type="InterPro" id="IPR036271">
    <property type="entry name" value="Tet_transcr_reg_TetR-rel_C_sf"/>
</dbReference>
<reference evidence="6 7" key="1">
    <citation type="submission" date="2017-03" db="EMBL/GenBank/DDBJ databases">
        <authorList>
            <person name="Afonso C.L."/>
            <person name="Miller P.J."/>
            <person name="Scott M.A."/>
            <person name="Spackman E."/>
            <person name="Goraichik I."/>
            <person name="Dimitrov K.M."/>
            <person name="Suarez D.L."/>
            <person name="Swayne D.E."/>
        </authorList>
    </citation>
    <scope>NUCLEOTIDE SEQUENCE [LARGE SCALE GENOMIC DNA]</scope>
    <source>
        <strain evidence="6 7">CECT 8110</strain>
    </source>
</reference>
<dbReference type="Gene3D" id="1.10.357.10">
    <property type="entry name" value="Tetracycline Repressor, domain 2"/>
    <property type="match status" value="1"/>
</dbReference>
<evidence type="ECO:0000256" key="4">
    <source>
        <dbReference type="PROSITE-ProRule" id="PRU00335"/>
    </source>
</evidence>
<sequence>MTTAIRSNNRLDVLLDSSAELFSERGYQAATMRDIAKKCGMLPGSIYYHYPNKEALLVGVYEEGVRQLSERVQREIARATDPWERLELMLAAHIEMIVEPTAYASVIIRILPDDVPSAREELVRLRDKYEVYLRDLVGALPLPKDVDRRLLRLFLIGSVNHIPVWHRPGGESPKQIARQLTRVFRRPLQVKPRESK</sequence>
<accession>A0A1X6Z874</accession>
<evidence type="ECO:0000256" key="3">
    <source>
        <dbReference type="ARBA" id="ARBA00023163"/>
    </source>
</evidence>
<gene>
    <name evidence="6" type="primary">kstR2_2</name>
    <name evidence="6" type="ORF">ROH8110_02219</name>
</gene>
<dbReference type="Proteomes" id="UP000193207">
    <property type="component" value="Unassembled WGS sequence"/>
</dbReference>
<dbReference type="AlphaFoldDB" id="A0A1X6Z874"/>
<dbReference type="PRINTS" id="PR00455">
    <property type="entry name" value="HTHTETR"/>
</dbReference>
<name>A0A1X6Z874_9RHOB</name>
<dbReference type="PROSITE" id="PS50977">
    <property type="entry name" value="HTH_TETR_2"/>
    <property type="match status" value="1"/>
</dbReference>
<evidence type="ECO:0000259" key="5">
    <source>
        <dbReference type="PROSITE" id="PS50977"/>
    </source>
</evidence>
<dbReference type="InterPro" id="IPR050109">
    <property type="entry name" value="HTH-type_TetR-like_transc_reg"/>
</dbReference>
<dbReference type="GO" id="GO:0000976">
    <property type="term" value="F:transcription cis-regulatory region binding"/>
    <property type="evidence" value="ECO:0007669"/>
    <property type="project" value="TreeGrafter"/>
</dbReference>
<evidence type="ECO:0000256" key="1">
    <source>
        <dbReference type="ARBA" id="ARBA00023015"/>
    </source>
</evidence>
<keyword evidence="1" id="KW-0805">Transcription regulation</keyword>